<evidence type="ECO:0000313" key="7">
    <source>
        <dbReference type="EMBL" id="CAK9438802.1"/>
    </source>
</evidence>
<reference evidence="7 8" key="1">
    <citation type="submission" date="2024-03" db="EMBL/GenBank/DDBJ databases">
        <authorList>
            <person name="Brejova B."/>
        </authorList>
    </citation>
    <scope>NUCLEOTIDE SEQUENCE [LARGE SCALE GENOMIC DNA]</scope>
    <source>
        <strain evidence="7 8">CBS 14171</strain>
    </source>
</reference>
<comment type="catalytic activity">
    <reaction evidence="5">
        <text>L-methionyl-[protein] + [thioredoxin]-disulfide + H2O = L-methionyl-(R)-S-oxide-[protein] + [thioredoxin]-dithiol</text>
        <dbReference type="Rhea" id="RHEA:24164"/>
        <dbReference type="Rhea" id="RHEA-COMP:10698"/>
        <dbReference type="Rhea" id="RHEA-COMP:10700"/>
        <dbReference type="Rhea" id="RHEA-COMP:12313"/>
        <dbReference type="Rhea" id="RHEA-COMP:12314"/>
        <dbReference type="ChEBI" id="CHEBI:15377"/>
        <dbReference type="ChEBI" id="CHEBI:16044"/>
        <dbReference type="ChEBI" id="CHEBI:29950"/>
        <dbReference type="ChEBI" id="CHEBI:45764"/>
        <dbReference type="ChEBI" id="CHEBI:50058"/>
        <dbReference type="EC" id="1.8.4.12"/>
    </reaction>
</comment>
<dbReference type="InterPro" id="IPR011057">
    <property type="entry name" value="Mss4-like_sf"/>
</dbReference>
<evidence type="ECO:0000256" key="2">
    <source>
        <dbReference type="ARBA" id="ARBA00022723"/>
    </source>
</evidence>
<protein>
    <recommendedName>
        <fullName evidence="5">Peptide-methionine (R)-S-oxide reductase</fullName>
        <ecNumber evidence="5">1.8.4.12</ecNumber>
    </recommendedName>
</protein>
<dbReference type="PANTHER" id="PTHR46081">
    <property type="entry name" value="PEPTIDE METHIONINE SULFOXIDE REDUCTASE 2"/>
    <property type="match status" value="1"/>
</dbReference>
<dbReference type="PANTHER" id="PTHR46081:SF8">
    <property type="entry name" value="PEPTIDE METHIONINE SULFOXIDE REDUCTASE 2"/>
    <property type="match status" value="1"/>
</dbReference>
<dbReference type="Pfam" id="PF01641">
    <property type="entry name" value="SelR"/>
    <property type="match status" value="1"/>
</dbReference>
<dbReference type="SUPFAM" id="SSF51316">
    <property type="entry name" value="Mss4-like"/>
    <property type="match status" value="1"/>
</dbReference>
<accession>A0ABP0ZKX3</accession>
<comment type="similarity">
    <text evidence="1 5">Belongs to the MsrB Met sulfoxide reductase family.</text>
</comment>
<gene>
    <name evidence="7" type="ORF">LODBEIA_P30260</name>
</gene>
<keyword evidence="2 5" id="KW-0479">Metal-binding</keyword>
<keyword evidence="8" id="KW-1185">Reference proteome</keyword>
<dbReference type="NCBIfam" id="TIGR00357">
    <property type="entry name" value="peptide-methionine (R)-S-oxide reductase MsrB"/>
    <property type="match status" value="1"/>
</dbReference>
<evidence type="ECO:0000256" key="5">
    <source>
        <dbReference type="RuleBase" id="RU365044"/>
    </source>
</evidence>
<keyword evidence="3 5" id="KW-0862">Zinc</keyword>
<dbReference type="EC" id="1.8.4.12" evidence="5"/>
<dbReference type="GeneID" id="92208222"/>
<comment type="cofactor">
    <cofactor evidence="5">
        <name>Zn(2+)</name>
        <dbReference type="ChEBI" id="CHEBI:29105"/>
    </cofactor>
    <text evidence="5">Binds 1 zinc ion per subunit.</text>
</comment>
<dbReference type="PROSITE" id="PS51790">
    <property type="entry name" value="MSRB"/>
    <property type="match status" value="1"/>
</dbReference>
<evidence type="ECO:0000256" key="4">
    <source>
        <dbReference type="ARBA" id="ARBA00023002"/>
    </source>
</evidence>
<proteinExistence type="inferred from homology"/>
<dbReference type="InterPro" id="IPR002579">
    <property type="entry name" value="Met_Sox_Rdtase_MsrB_dom"/>
</dbReference>
<sequence length="172" mass="19355">MHMLRSVLTTNPTYSKVLPSVASYLPRISKPASILAIRTMSKTENEWRAILTPEQFRVLRQKGTEAPYVGKYNSTPASDTGVYECAACQQPLYKANTKFKSHCGWPAFYEALPGALKIHRDTSHGMVREEIVCSNCDSHMGHIFKGEGYDTPTDERHCVNSISLQFNPDEKK</sequence>
<dbReference type="RefSeq" id="XP_066829964.1">
    <property type="nucleotide sequence ID" value="XM_066973091.1"/>
</dbReference>
<evidence type="ECO:0000313" key="8">
    <source>
        <dbReference type="Proteomes" id="UP001497383"/>
    </source>
</evidence>
<dbReference type="EMBL" id="OZ022407">
    <property type="protein sequence ID" value="CAK9438802.1"/>
    <property type="molecule type" value="Genomic_DNA"/>
</dbReference>
<evidence type="ECO:0000256" key="3">
    <source>
        <dbReference type="ARBA" id="ARBA00022833"/>
    </source>
</evidence>
<dbReference type="InterPro" id="IPR028427">
    <property type="entry name" value="Met_Sox_Rdtase_MsrB"/>
</dbReference>
<evidence type="ECO:0000256" key="1">
    <source>
        <dbReference type="ARBA" id="ARBA00007174"/>
    </source>
</evidence>
<feature type="domain" description="MsrB" evidence="6">
    <location>
        <begin position="44"/>
        <end position="169"/>
    </location>
</feature>
<dbReference type="Proteomes" id="UP001497383">
    <property type="component" value="Chromosome 3"/>
</dbReference>
<keyword evidence="4 5" id="KW-0560">Oxidoreductase</keyword>
<evidence type="ECO:0000259" key="6">
    <source>
        <dbReference type="PROSITE" id="PS51790"/>
    </source>
</evidence>
<organism evidence="7 8">
    <name type="scientific">Lodderomyces beijingensis</name>
    <dbReference type="NCBI Taxonomy" id="1775926"/>
    <lineage>
        <taxon>Eukaryota</taxon>
        <taxon>Fungi</taxon>
        <taxon>Dikarya</taxon>
        <taxon>Ascomycota</taxon>
        <taxon>Saccharomycotina</taxon>
        <taxon>Pichiomycetes</taxon>
        <taxon>Debaryomycetaceae</taxon>
        <taxon>Candida/Lodderomyces clade</taxon>
        <taxon>Lodderomyces</taxon>
    </lineage>
</organism>
<dbReference type="Gene3D" id="2.170.150.20">
    <property type="entry name" value="Peptide methionine sulfoxide reductase"/>
    <property type="match status" value="1"/>
</dbReference>
<name>A0ABP0ZKX3_9ASCO</name>